<feature type="compositionally biased region" description="Gly residues" evidence="8">
    <location>
        <begin position="1730"/>
        <end position="1741"/>
    </location>
</feature>
<dbReference type="STRING" id="6210.W6UJW0"/>
<evidence type="ECO:0000313" key="11">
    <source>
        <dbReference type="Proteomes" id="UP000019149"/>
    </source>
</evidence>
<dbReference type="GO" id="GO:0005634">
    <property type="term" value="C:nucleus"/>
    <property type="evidence" value="ECO:0007669"/>
    <property type="project" value="UniProtKB-SubCell"/>
</dbReference>
<proteinExistence type="inferred from homology"/>
<dbReference type="OMA" id="IICEEDW"/>
<keyword evidence="6" id="KW-0804">Transcription</keyword>
<feature type="region of interest" description="Disordered" evidence="8">
    <location>
        <begin position="1"/>
        <end position="34"/>
    </location>
</feature>
<evidence type="ECO:0000256" key="2">
    <source>
        <dbReference type="ARBA" id="ARBA00010289"/>
    </source>
</evidence>
<feature type="region of interest" description="Disordered" evidence="8">
    <location>
        <begin position="726"/>
        <end position="757"/>
    </location>
</feature>
<evidence type="ECO:0000256" key="6">
    <source>
        <dbReference type="ARBA" id="ARBA00023163"/>
    </source>
</evidence>
<feature type="compositionally biased region" description="Basic and acidic residues" evidence="8">
    <location>
        <begin position="630"/>
        <end position="643"/>
    </location>
</feature>
<feature type="region of interest" description="Disordered" evidence="8">
    <location>
        <begin position="595"/>
        <end position="651"/>
    </location>
</feature>
<feature type="region of interest" description="Disordered" evidence="8">
    <location>
        <begin position="2218"/>
        <end position="2287"/>
    </location>
</feature>
<dbReference type="KEGG" id="egl:EGR_03834"/>
<comment type="similarity">
    <text evidence="2">Belongs to the Mediator complex subunit 12 family.</text>
</comment>
<evidence type="ECO:0000256" key="5">
    <source>
        <dbReference type="ARBA" id="ARBA00023159"/>
    </source>
</evidence>
<feature type="domain" description="Mediator complex subunit Med12 LCEWAV-domain" evidence="9">
    <location>
        <begin position="326"/>
        <end position="517"/>
    </location>
</feature>
<feature type="region of interest" description="Disordered" evidence="8">
    <location>
        <begin position="1717"/>
        <end position="1763"/>
    </location>
</feature>
<comment type="subcellular location">
    <subcellularLocation>
        <location evidence="1">Nucleus</location>
    </subcellularLocation>
</comment>
<dbReference type="PANTHER" id="PTHR12460">
    <property type="entry name" value="CYCLIN-DEPENDENT KINASE INHIBITOR-RELATED PROTEIN"/>
    <property type="match status" value="1"/>
</dbReference>
<dbReference type="CTD" id="36339549"/>
<feature type="compositionally biased region" description="Low complexity" evidence="8">
    <location>
        <begin position="1742"/>
        <end position="1755"/>
    </location>
</feature>
<protein>
    <submittedName>
        <fullName evidence="10">Mediator of RNA polymerase II transcription subunit</fullName>
    </submittedName>
</protein>
<dbReference type="InterPro" id="IPR021990">
    <property type="entry name" value="Mediator_Med12_LCEWAV"/>
</dbReference>
<keyword evidence="5" id="KW-0010">Activator</keyword>
<evidence type="ECO:0000256" key="3">
    <source>
        <dbReference type="ARBA" id="ARBA00022491"/>
    </source>
</evidence>
<keyword evidence="4" id="KW-0805">Transcription regulation</keyword>
<evidence type="ECO:0000313" key="10">
    <source>
        <dbReference type="EMBL" id="EUB61348.1"/>
    </source>
</evidence>
<evidence type="ECO:0000259" key="9">
    <source>
        <dbReference type="Pfam" id="PF12145"/>
    </source>
</evidence>
<feature type="compositionally biased region" description="Basic residues" evidence="8">
    <location>
        <begin position="1240"/>
        <end position="1262"/>
    </location>
</feature>
<organism evidence="10 11">
    <name type="scientific">Echinococcus granulosus</name>
    <name type="common">Hydatid tapeworm</name>
    <dbReference type="NCBI Taxonomy" id="6210"/>
    <lineage>
        <taxon>Eukaryota</taxon>
        <taxon>Metazoa</taxon>
        <taxon>Spiralia</taxon>
        <taxon>Lophotrochozoa</taxon>
        <taxon>Platyhelminthes</taxon>
        <taxon>Cestoda</taxon>
        <taxon>Eucestoda</taxon>
        <taxon>Cyclophyllidea</taxon>
        <taxon>Taeniidae</taxon>
        <taxon>Echinococcus</taxon>
        <taxon>Echinococcus granulosus group</taxon>
    </lineage>
</organism>
<sequence>MSKFPSSEGYPLKGKSSGPPDVYPQKPDQLEDALTEQLVKDGFKYHRPVADEYKSGRGNSAPQDLDTAWDLYYNILLLKAQTAPPYEPDNPQIQVKSFSGMDKDWDQLKDWLSDLSGANCNRRSTVFHASKERILAELVSCRFPLSHSLRLINKLIIHTTAPLENLKKKQKLDPTMEWTEELLRMLNELFSGDLSTTPPNRYDSMCAEWDYLFNLLTILYDNDLVEHWDVLKSLATKLDHLYNNSLRLASQDCSSFCSHHERPQAAKCDPFRILKFVLPYFQRFCLRFTESELLARRILYWACSAFSEFLRACALRSNSAVVTFTKPEDYIDFFVCSHHRSLLLSTSSIIIALTLHCPSAAVWNKITSETSYTYLTGSPLDLLPCPLSCLPIYPGPEASNLRKCLVETETVLLERGRLAESGWYLFPSRTITSDECTDETKTEMFVRVLDELDSHDFNQSVETHPIDSLFKKLFHSEHLESPRSITALVTFLCKWAVSPTRTGIHRSIILACLLDYLHSKLPNFNFQTCLLAFLDIHAPPSPIVDGPGFRSLVCLFAELIDRGLFNHDAFVRTYIARGVFDSSLHPLANADSVPPSLTSSSALPPPTTAAGLHPSSLNNNFSVQSEISEDNDRTSMDNPDSVRSDLGNGLPQRHSCDLNRHLQYLIHFPLPQDDSYAHEQNQRAQLLYGSSARAHSRARETPRKVSRDIVKLFTRSAHRLDVVHGELGKRKKNKERGVDVSGTPNGTQRGSSGTKETRSLEELLEAIATRFRCLNYYDMEYVISKSIPAYLRSLSGTISPNTTTTSGGDSLVADSSGIVASSPSAPNSSRDHIYYPAHNSLFLFLELIETSLNILSLLDTVVETLERLQASSLSAPYPCMSSYLSLIWLHAIGILRTHQAVLMTQPNLQQRILTCLIEQLRRGTQEKLQSKWCILEYLRSLYLSSAYVKRLCTPSVSLSTFESLQHQLALNSQTSEILRRLRTCAEDRKTLVDETLKGVLQCRDPDRLVALSDRFVDYTVQCPELALEWLPSMAALVNPSLRGGGVGISSSVTSPGVQNFNSEMSSQLDDPVEWDNLASLIGTLLAHHCIDTEKLFDKLINPSLAFGLDQSSAPIDSRSEPTVRLACHILHRFFTVETVTQDAQPFSFRVSEPSLLSSALRRVNYALFIDTLKMLMIHSNKGKPLELIDEAGEDGSAAGSDDNSSDNDRDSERETDDGPADSSLDPTDGFDLTDGPPVSKNKRKRRRVHLAPSKNKRKRGVNARRSTSGGSLLNMRRKNRLASCIHQSTCAFLSTGQPPSDADLREMSLRDFAHLVLREICVTPWVREYFYLISTRLLQKNVLIDKMISSNQTRFLLHIIYHPHDVKWIDLAATSDNVAEAMLSLISSVNVWSLHATLMELHLLCHQISVTSSKEVLDQVANRIVTSFNEQAIAYLKSTPMGAFSASTYGEQLPEALPDIEIPENDNSWLLPSLIAKLPPELKTQIVTKTCDILNGIKLFWRHKNDEDQERIVMQHSILLAHPVFSSILHVCMETVDPLERLYEQLEYFVSGVKETRDRMPENLRTRHILQECLALRLSLLGICLSSMNLTTDRLISGALILAQLIGFGVTEPHSNQTLFFTCLDMLHSLVHNLAAQVGPDNPQYQNLAKKVRKKLAERHFTVGIEYIRPLLFIGRTGYPFVAVTPLDGTAGSGNRGDGGGGAGKLGGSSKFASVKSSGKSGGANASRYSGGGGGGGGGGSASATTNSGNNNGNPSSGGGGVKTFTRKRGYAFVSRDRFAPWEIYDVNRRPAFLAMCGAVQVPATQSQNEEQANILLSHEHPITHRRSEEFYIQSLFHEAEPSASSTSATAVSSPSSSIDSSSKQFILGSVPSVKRHPGVEGMPRRIAQQTQRLSKPEDIIYRQQQQQQAPPLSMPPAQMRMQAPSQQPTKRKRSRAAAQQPEEMLLPPPPPPQMYHQGMYPPPQTSSAMAAAQAAESMAAATTTTAPTTVTGKRKRMGGMVGGGGGTAAAAAVTAAPAPSMRRGVAPPPRSYDNGAVPMPSQQQTWGGGRAPSAAGGSGRVPNQRQNLSEFVQNQTKAQHKAAQQQQMAAAFAAGVMPMEEQFSQQQQQQDPRQVYLSTVSRKRAPIVTANPAIELFSKTQLADAILEVTVVGGQKGWETGNAEDVDVASAESLVAKSRGFRGGGGGGDPNYGFAEMMPPQSCASGPFVPDFAAMDSQLRHHRQQQHQQRYIGGGGAGSSNQSQQVVPDPPPYPGRSQPTKALPPQPPPSQMMMQMMGPSTSAPALSMPTPAVMGGAMTQAQHRAYMMSSAQSSNSVFMGEAPRAAPAPPPPHFSRLYDTTGGGGGDYR</sequence>
<feature type="domain" description="Mediator complex subunit Med12 LCEWAV-domain" evidence="9">
    <location>
        <begin position="520"/>
        <end position="687"/>
    </location>
</feature>
<dbReference type="Proteomes" id="UP000019149">
    <property type="component" value="Unassembled WGS sequence"/>
</dbReference>
<name>W6UJW0_ECHGR</name>
<evidence type="ECO:0000256" key="8">
    <source>
        <dbReference type="SAM" id="MobiDB-lite"/>
    </source>
</evidence>
<keyword evidence="3" id="KW-0678">Repressor</keyword>
<feature type="region of interest" description="Disordered" evidence="8">
    <location>
        <begin position="2041"/>
        <end position="2064"/>
    </location>
</feature>
<evidence type="ECO:0000256" key="1">
    <source>
        <dbReference type="ARBA" id="ARBA00004123"/>
    </source>
</evidence>
<keyword evidence="7" id="KW-0539">Nucleus</keyword>
<evidence type="ECO:0000256" key="4">
    <source>
        <dbReference type="ARBA" id="ARBA00023015"/>
    </source>
</evidence>
<dbReference type="EMBL" id="APAU02000021">
    <property type="protein sequence ID" value="EUB61348.1"/>
    <property type="molecule type" value="Genomic_DNA"/>
</dbReference>
<feature type="region of interest" description="Disordered" evidence="8">
    <location>
        <begin position="1870"/>
        <end position="1949"/>
    </location>
</feature>
<feature type="region of interest" description="Disordered" evidence="8">
    <location>
        <begin position="1192"/>
        <end position="1272"/>
    </location>
</feature>
<evidence type="ECO:0000256" key="7">
    <source>
        <dbReference type="ARBA" id="ARBA00023242"/>
    </source>
</evidence>
<accession>W6UJW0</accession>
<feature type="compositionally biased region" description="Polar residues" evidence="8">
    <location>
        <begin position="615"/>
        <end position="626"/>
    </location>
</feature>
<reference evidence="10 11" key="1">
    <citation type="journal article" date="2013" name="Nat. Genet.">
        <title>The genome of the hydatid tapeworm Echinococcus granulosus.</title>
        <authorList>
            <person name="Zheng H."/>
            <person name="Zhang W."/>
            <person name="Zhang L."/>
            <person name="Zhang Z."/>
            <person name="Li J."/>
            <person name="Lu G."/>
            <person name="Zhu Y."/>
            <person name="Wang Y."/>
            <person name="Huang Y."/>
            <person name="Liu J."/>
            <person name="Kang H."/>
            <person name="Chen J."/>
            <person name="Wang L."/>
            <person name="Chen A."/>
            <person name="Yu S."/>
            <person name="Gao Z."/>
            <person name="Jin L."/>
            <person name="Gu W."/>
            <person name="Wang Z."/>
            <person name="Zhao L."/>
            <person name="Shi B."/>
            <person name="Wen H."/>
            <person name="Lin R."/>
            <person name="Jones M.K."/>
            <person name="Brejova B."/>
            <person name="Vinar T."/>
            <person name="Zhao G."/>
            <person name="McManus D.P."/>
            <person name="Chen Z."/>
            <person name="Zhou Y."/>
            <person name="Wang S."/>
        </authorList>
    </citation>
    <scope>NUCLEOTIDE SEQUENCE [LARGE SCALE GENOMIC DNA]</scope>
</reference>
<feature type="region of interest" description="Disordered" evidence="8">
    <location>
        <begin position="2322"/>
        <end position="2350"/>
    </location>
</feature>
<dbReference type="Pfam" id="PF12145">
    <property type="entry name" value="Med12-LCEWAV"/>
    <property type="match status" value="2"/>
</dbReference>
<feature type="compositionally biased region" description="Low complexity" evidence="8">
    <location>
        <begin position="1717"/>
        <end position="1729"/>
    </location>
</feature>
<gene>
    <name evidence="10" type="ORF">EGR_03834</name>
</gene>
<feature type="compositionally biased region" description="Polar residues" evidence="8">
    <location>
        <begin position="742"/>
        <end position="754"/>
    </location>
</feature>
<dbReference type="OrthoDB" id="20828at2759"/>
<comment type="caution">
    <text evidence="10">The sequence shown here is derived from an EMBL/GenBank/DDBJ whole genome shotgun (WGS) entry which is preliminary data.</text>
</comment>
<keyword evidence="11" id="KW-1185">Reference proteome</keyword>
<dbReference type="GeneID" id="36339549"/>
<dbReference type="RefSeq" id="XP_024352544.1">
    <property type="nucleotide sequence ID" value="XM_024493083.1"/>
</dbReference>